<evidence type="ECO:0000313" key="2">
    <source>
        <dbReference type="EMBL" id="SFP25686.1"/>
    </source>
</evidence>
<dbReference type="Proteomes" id="UP000199306">
    <property type="component" value="Unassembled WGS sequence"/>
</dbReference>
<dbReference type="GO" id="GO:0016706">
    <property type="term" value="F:2-oxoglutarate-dependent dioxygenase activity"/>
    <property type="evidence" value="ECO:0007669"/>
    <property type="project" value="UniProtKB-ARBA"/>
</dbReference>
<keyword evidence="2" id="KW-0560">Oxidoreductase</keyword>
<dbReference type="Gene3D" id="2.60.120.620">
    <property type="entry name" value="q2cbj1_9rhob like domain"/>
    <property type="match status" value="1"/>
</dbReference>
<proteinExistence type="predicted"/>
<keyword evidence="2" id="KW-0223">Dioxygenase</keyword>
<dbReference type="InterPro" id="IPR008775">
    <property type="entry name" value="Phytyl_CoA_dOase-like"/>
</dbReference>
<dbReference type="PANTHER" id="PTHR20883">
    <property type="entry name" value="PHYTANOYL-COA DIOXYGENASE DOMAIN CONTAINING 1"/>
    <property type="match status" value="1"/>
</dbReference>
<protein>
    <submittedName>
        <fullName evidence="2">Phytanoyl-CoA dioxygenase (PhyH)</fullName>
    </submittedName>
</protein>
<gene>
    <name evidence="2" type="ORF">SAMN04515674_102134</name>
</gene>
<reference evidence="2 3" key="1">
    <citation type="submission" date="2016-10" db="EMBL/GenBank/DDBJ databases">
        <authorList>
            <person name="de Groot N.N."/>
        </authorList>
    </citation>
    <scope>NUCLEOTIDE SEQUENCE [LARGE SCALE GENOMIC DNA]</scope>
    <source>
        <strain evidence="3">E92,LMG 26720,CCM 7988</strain>
    </source>
</reference>
<dbReference type="EMBL" id="FOXH01000002">
    <property type="protein sequence ID" value="SFP25686.1"/>
    <property type="molecule type" value="Genomic_DNA"/>
</dbReference>
<evidence type="ECO:0000256" key="1">
    <source>
        <dbReference type="ARBA" id="ARBA00001954"/>
    </source>
</evidence>
<name>A0A1I5NWH6_9BACT</name>
<dbReference type="STRING" id="1079859.SAMN04515674_102134"/>
<keyword evidence="3" id="KW-1185">Reference proteome</keyword>
<organism evidence="2 3">
    <name type="scientific">Pseudarcicella hirudinis</name>
    <dbReference type="NCBI Taxonomy" id="1079859"/>
    <lineage>
        <taxon>Bacteria</taxon>
        <taxon>Pseudomonadati</taxon>
        <taxon>Bacteroidota</taxon>
        <taxon>Cytophagia</taxon>
        <taxon>Cytophagales</taxon>
        <taxon>Flectobacillaceae</taxon>
        <taxon>Pseudarcicella</taxon>
    </lineage>
</organism>
<dbReference type="SUPFAM" id="SSF51197">
    <property type="entry name" value="Clavaminate synthase-like"/>
    <property type="match status" value="1"/>
</dbReference>
<dbReference type="AlphaFoldDB" id="A0A1I5NWH6"/>
<comment type="cofactor">
    <cofactor evidence="1">
        <name>Fe(2+)</name>
        <dbReference type="ChEBI" id="CHEBI:29033"/>
    </cofactor>
</comment>
<dbReference type="Pfam" id="PF05721">
    <property type="entry name" value="PhyH"/>
    <property type="match status" value="1"/>
</dbReference>
<sequence>MTDLSFIILSGWSFDEFCTCKTDYYLFFDSNYFDNTYTNMIPFEPKTFTLGEKLTDEQLWFFNKYGFLHFKHFISKDTVKQFLSEAHRIEKDWLEAGLTKMNGIPLKFGKNPDGASMIQRLCFLSQNSQILHEYLKDPRLKALTQLLGYDARIGENEKDGLVFNHYVNAENSKFTQMGWHTDSPRDLFLGQKILKMLNVGTHLDDCPKENGGLRVLPGTHNQSRFKLLFGKKQFIDHRPDPNEVGLDIEAGDLTVHDGDLWHRVEVCPFTGENSRRRVMYIPIVTGKYAPKDAGSKTPFYHRLAKVVQF</sequence>
<dbReference type="PANTHER" id="PTHR20883:SF48">
    <property type="entry name" value="ECTOINE DIOXYGENASE"/>
    <property type="match status" value="1"/>
</dbReference>
<accession>A0A1I5NWH6</accession>
<dbReference type="GO" id="GO:0005506">
    <property type="term" value="F:iron ion binding"/>
    <property type="evidence" value="ECO:0007669"/>
    <property type="project" value="UniProtKB-ARBA"/>
</dbReference>
<evidence type="ECO:0000313" key="3">
    <source>
        <dbReference type="Proteomes" id="UP000199306"/>
    </source>
</evidence>